<evidence type="ECO:0000256" key="1">
    <source>
        <dbReference type="SAM" id="MobiDB-lite"/>
    </source>
</evidence>
<evidence type="ECO:0000313" key="3">
    <source>
        <dbReference type="EMBL" id="KAF1952747.1"/>
    </source>
</evidence>
<keyword evidence="4" id="KW-1185">Reference proteome</keyword>
<name>A0A6A5TUZ3_9PLEO</name>
<dbReference type="InterPro" id="IPR003347">
    <property type="entry name" value="JmjC_dom"/>
</dbReference>
<dbReference type="OrthoDB" id="3860121at2759"/>
<feature type="region of interest" description="Disordered" evidence="1">
    <location>
        <begin position="60"/>
        <end position="105"/>
    </location>
</feature>
<feature type="compositionally biased region" description="Polar residues" evidence="1">
    <location>
        <begin position="65"/>
        <end position="74"/>
    </location>
</feature>
<reference evidence="3" key="1">
    <citation type="journal article" date="2020" name="Stud. Mycol.">
        <title>101 Dothideomycetes genomes: a test case for predicting lifestyles and emergence of pathogens.</title>
        <authorList>
            <person name="Haridas S."/>
            <person name="Albert R."/>
            <person name="Binder M."/>
            <person name="Bloem J."/>
            <person name="Labutti K."/>
            <person name="Salamov A."/>
            <person name="Andreopoulos B."/>
            <person name="Baker S."/>
            <person name="Barry K."/>
            <person name="Bills G."/>
            <person name="Bluhm B."/>
            <person name="Cannon C."/>
            <person name="Castanera R."/>
            <person name="Culley D."/>
            <person name="Daum C."/>
            <person name="Ezra D."/>
            <person name="Gonzalez J."/>
            <person name="Henrissat B."/>
            <person name="Kuo A."/>
            <person name="Liang C."/>
            <person name="Lipzen A."/>
            <person name="Lutzoni F."/>
            <person name="Magnuson J."/>
            <person name="Mondo S."/>
            <person name="Nolan M."/>
            <person name="Ohm R."/>
            <person name="Pangilinan J."/>
            <person name="Park H.-J."/>
            <person name="Ramirez L."/>
            <person name="Alfaro M."/>
            <person name="Sun H."/>
            <person name="Tritt A."/>
            <person name="Yoshinaga Y."/>
            <person name="Zwiers L.-H."/>
            <person name="Turgeon B."/>
            <person name="Goodwin S."/>
            <person name="Spatafora J."/>
            <person name="Crous P."/>
            <person name="Grigoriev I."/>
        </authorList>
    </citation>
    <scope>NUCLEOTIDE SEQUENCE</scope>
    <source>
        <strain evidence="3">CBS 675.92</strain>
    </source>
</reference>
<feature type="compositionally biased region" description="Polar residues" evidence="1">
    <location>
        <begin position="83"/>
        <end position="105"/>
    </location>
</feature>
<dbReference type="AlphaFoldDB" id="A0A6A5TUZ3"/>
<evidence type="ECO:0000313" key="4">
    <source>
        <dbReference type="Proteomes" id="UP000800035"/>
    </source>
</evidence>
<evidence type="ECO:0000259" key="2">
    <source>
        <dbReference type="PROSITE" id="PS51184"/>
    </source>
</evidence>
<dbReference type="EMBL" id="ML977008">
    <property type="protein sequence ID" value="KAF1952747.1"/>
    <property type="molecule type" value="Genomic_DNA"/>
</dbReference>
<accession>A0A6A5TUZ3</accession>
<sequence length="418" mass="46271">MFLGCSRSKSISYISTGIYERVRAQHLDVRQHLHKAFSALPTGYAFDQYGLIVPAGQLQPDAHVNDQSPTTSPQLDHIAEDSPLSSPGNTPAQSPTSDTFTSSCVPNECQPTVMYPSQASAETTTIVEPDAVRASGTSERLRSCPKLSYASGQQQFRWDHRKGRPIEQLFRRMGNPTRSVSVQKPSLSLQQPSFESMPLSNVQAVFAKNVTSDDPLNVLDLRNPLPRSVLPYFLTGEDCQLLSRVRDVLLEGASAERCTAPITEWNKWKDDEDWVLLTQGGAFTLTHQDSCGKATWLTVQEGQLGFGWMSHPSKEETRGWSADPNGFTGGQLRYVVLHPGQTIYFEAGTIHFVFRLEQYQTLLIEIVLNQLRFPNATNEDLLPSAPAYVEAVTQLVSEQQSLGSSDELGSEKAIHASR</sequence>
<dbReference type="SUPFAM" id="SSF51197">
    <property type="entry name" value="Clavaminate synthase-like"/>
    <property type="match status" value="1"/>
</dbReference>
<dbReference type="Proteomes" id="UP000800035">
    <property type="component" value="Unassembled WGS sequence"/>
</dbReference>
<dbReference type="PROSITE" id="PS51184">
    <property type="entry name" value="JMJC"/>
    <property type="match status" value="1"/>
</dbReference>
<feature type="domain" description="JmjC" evidence="2">
    <location>
        <begin position="214"/>
        <end position="385"/>
    </location>
</feature>
<gene>
    <name evidence="3" type="ORF">CC80DRAFT_571449</name>
</gene>
<dbReference type="Gene3D" id="2.60.120.650">
    <property type="entry name" value="Cupin"/>
    <property type="match status" value="1"/>
</dbReference>
<proteinExistence type="predicted"/>
<protein>
    <recommendedName>
        <fullName evidence="2">JmjC domain-containing protein</fullName>
    </recommendedName>
</protein>
<organism evidence="3 4">
    <name type="scientific">Byssothecium circinans</name>
    <dbReference type="NCBI Taxonomy" id="147558"/>
    <lineage>
        <taxon>Eukaryota</taxon>
        <taxon>Fungi</taxon>
        <taxon>Dikarya</taxon>
        <taxon>Ascomycota</taxon>
        <taxon>Pezizomycotina</taxon>
        <taxon>Dothideomycetes</taxon>
        <taxon>Pleosporomycetidae</taxon>
        <taxon>Pleosporales</taxon>
        <taxon>Massarineae</taxon>
        <taxon>Massarinaceae</taxon>
        <taxon>Byssothecium</taxon>
    </lineage>
</organism>